<comment type="caution">
    <text evidence="1">The sequence shown here is derived from an EMBL/GenBank/DDBJ whole genome shotgun (WGS) entry which is preliminary data.</text>
</comment>
<proteinExistence type="predicted"/>
<gene>
    <name evidence="1" type="ORF">ACFQMJ_18935</name>
</gene>
<keyword evidence="2" id="KW-1185">Reference proteome</keyword>
<evidence type="ECO:0008006" key="3">
    <source>
        <dbReference type="Google" id="ProtNLM"/>
    </source>
</evidence>
<protein>
    <recommendedName>
        <fullName evidence="3">SEC-C motif-containing protein</fullName>
    </recommendedName>
</protein>
<dbReference type="EMBL" id="JBHTAI010000011">
    <property type="protein sequence ID" value="MFC7150612.1"/>
    <property type="molecule type" value="Genomic_DNA"/>
</dbReference>
<name>A0ABW2FGF7_9BACL</name>
<evidence type="ECO:0000313" key="2">
    <source>
        <dbReference type="Proteomes" id="UP001596378"/>
    </source>
</evidence>
<organism evidence="1 2">
    <name type="scientific">Cohnella cellulosilytica</name>
    <dbReference type="NCBI Taxonomy" id="986710"/>
    <lineage>
        <taxon>Bacteria</taxon>
        <taxon>Bacillati</taxon>
        <taxon>Bacillota</taxon>
        <taxon>Bacilli</taxon>
        <taxon>Bacillales</taxon>
        <taxon>Paenibacillaceae</taxon>
        <taxon>Cohnella</taxon>
    </lineage>
</organism>
<sequence length="375" mass="43704">MIYTGNNRNLTIEPYEPCPCHLDKKFKFCCYQKAKKDTSAPMAKGFSLGRVNHLIREFYAATDFRTCFAFENNQCSGPIKNAHSLQNNRILNVICENGHLYYFKPEVVDSGPTSVIKKIGKNDASTFFGFCDFHDTELFKPIELFDYTGDIQQKFLFAFRALAVEMHKKLRQLENVKRMFAQRPRIMLDPQFVYMYRVAMSDVNDHQIEYELFKQGFQNGDYTGVRTIHRELQYGVKFAACSSFTVRYDINGKVMNDTFSTKNDRMPSIFLNIYPTPQGTTNILISYLNIDSEVYQNYFNSLDALDDQKLTKYLNYLVIENTENVFFTPSYIESLSENERKSFERSYNSSMNVLERASLLAEGNYYKFDLFNLAP</sequence>
<evidence type="ECO:0000313" key="1">
    <source>
        <dbReference type="EMBL" id="MFC7150612.1"/>
    </source>
</evidence>
<accession>A0ABW2FGF7</accession>
<dbReference type="Proteomes" id="UP001596378">
    <property type="component" value="Unassembled WGS sequence"/>
</dbReference>
<reference evidence="2" key="1">
    <citation type="journal article" date="2019" name="Int. J. Syst. Evol. Microbiol.">
        <title>The Global Catalogue of Microorganisms (GCM) 10K type strain sequencing project: providing services to taxonomists for standard genome sequencing and annotation.</title>
        <authorList>
            <consortium name="The Broad Institute Genomics Platform"/>
            <consortium name="The Broad Institute Genome Sequencing Center for Infectious Disease"/>
            <person name="Wu L."/>
            <person name="Ma J."/>
        </authorList>
    </citation>
    <scope>NUCLEOTIDE SEQUENCE [LARGE SCALE GENOMIC DNA]</scope>
    <source>
        <strain evidence="2">KCTC 12907</strain>
    </source>
</reference>
<dbReference type="RefSeq" id="WP_378052997.1">
    <property type="nucleotide sequence ID" value="NZ_JBHMDN010000069.1"/>
</dbReference>